<dbReference type="InterPro" id="IPR003399">
    <property type="entry name" value="Mce/MlaD"/>
</dbReference>
<dbReference type="EMBL" id="RSAA01000008">
    <property type="protein sequence ID" value="RRO17504.1"/>
    <property type="molecule type" value="Genomic_DNA"/>
</dbReference>
<keyword evidence="1" id="KW-0812">Transmembrane</keyword>
<reference evidence="4 5" key="1">
    <citation type="submission" date="2018-11" db="EMBL/GenBank/DDBJ databases">
        <title>Saccharopolyspora rhizosphaerae sp. nov., an actinomycete isolated from rhizosphere soil in Thailand.</title>
        <authorList>
            <person name="Intra B."/>
            <person name="Euanorasetr J."/>
            <person name="Take A."/>
            <person name="Inahashi Y."/>
            <person name="Mori M."/>
            <person name="Panbangred W."/>
            <person name="Matsumoto A."/>
        </authorList>
    </citation>
    <scope>NUCLEOTIDE SEQUENCE [LARGE SCALE GENOMIC DNA]</scope>
    <source>
        <strain evidence="4 5">H219</strain>
    </source>
</reference>
<dbReference type="Proteomes" id="UP000274515">
    <property type="component" value="Unassembled WGS sequence"/>
</dbReference>
<dbReference type="GO" id="GO:0005576">
    <property type="term" value="C:extracellular region"/>
    <property type="evidence" value="ECO:0007669"/>
    <property type="project" value="TreeGrafter"/>
</dbReference>
<dbReference type="AlphaFoldDB" id="A0A426JWE9"/>
<evidence type="ECO:0000313" key="4">
    <source>
        <dbReference type="EMBL" id="RRO17504.1"/>
    </source>
</evidence>
<keyword evidence="5" id="KW-1185">Reference proteome</keyword>
<evidence type="ECO:0000259" key="2">
    <source>
        <dbReference type="Pfam" id="PF02470"/>
    </source>
</evidence>
<comment type="caution">
    <text evidence="4">The sequence shown here is derived from an EMBL/GenBank/DDBJ whole genome shotgun (WGS) entry which is preliminary data.</text>
</comment>
<organism evidence="4 5">
    <name type="scientific">Saccharopolyspora rhizosphaerae</name>
    <dbReference type="NCBI Taxonomy" id="2492662"/>
    <lineage>
        <taxon>Bacteria</taxon>
        <taxon>Bacillati</taxon>
        <taxon>Actinomycetota</taxon>
        <taxon>Actinomycetes</taxon>
        <taxon>Pseudonocardiales</taxon>
        <taxon>Pseudonocardiaceae</taxon>
        <taxon>Saccharopolyspora</taxon>
    </lineage>
</organism>
<keyword evidence="1" id="KW-0472">Membrane</keyword>
<dbReference type="PANTHER" id="PTHR33371:SF18">
    <property type="entry name" value="MCE-FAMILY PROTEIN MCE3C"/>
    <property type="match status" value="1"/>
</dbReference>
<keyword evidence="1" id="KW-1133">Transmembrane helix</keyword>
<dbReference type="InterPro" id="IPR005693">
    <property type="entry name" value="Mce"/>
</dbReference>
<name>A0A426JWE9_9PSEU</name>
<feature type="transmembrane region" description="Helical" evidence="1">
    <location>
        <begin position="12"/>
        <end position="30"/>
    </location>
</feature>
<evidence type="ECO:0000256" key="1">
    <source>
        <dbReference type="SAM" id="Phobius"/>
    </source>
</evidence>
<proteinExistence type="predicted"/>
<evidence type="ECO:0000259" key="3">
    <source>
        <dbReference type="Pfam" id="PF11887"/>
    </source>
</evidence>
<accession>A0A426JWE9</accession>
<feature type="domain" description="Mammalian cell entry C-terminal" evidence="3">
    <location>
        <begin position="121"/>
        <end position="300"/>
    </location>
</feature>
<feature type="domain" description="Mce/MlaD" evidence="2">
    <location>
        <begin position="39"/>
        <end position="112"/>
    </location>
</feature>
<dbReference type="Pfam" id="PF02470">
    <property type="entry name" value="MlaD"/>
    <property type="match status" value="1"/>
</dbReference>
<dbReference type="InterPro" id="IPR024516">
    <property type="entry name" value="Mce_C"/>
</dbReference>
<evidence type="ECO:0000313" key="5">
    <source>
        <dbReference type="Proteomes" id="UP000274515"/>
    </source>
</evidence>
<dbReference type="RefSeq" id="WP_125089836.1">
    <property type="nucleotide sequence ID" value="NZ_RSAA01000008.1"/>
</dbReference>
<dbReference type="PANTHER" id="PTHR33371">
    <property type="entry name" value="INTERMEMBRANE PHOSPHOLIPID TRANSPORT SYSTEM BINDING PROTEIN MLAD-RELATED"/>
    <property type="match status" value="1"/>
</dbReference>
<protein>
    <submittedName>
        <fullName evidence="4">MCE family protein</fullName>
    </submittedName>
</protein>
<sequence>MKPLRERNPVAIGVTTISLMVVGILLAFYAKDLPLVGSGRSYSAYFSESAGLEPGNEVQIAGVKVGQVDDVELDGNRVLVSFTVEGQEVGDRTRADIQIKTLLGEKFVGLQPAGDEELSEAIPLRNTSSPFDIPDAITELTNTTAQLDSDQLAESFRVMADTLRGTPQHMDQAVNGLSQLSQTIASRDQQLADLLHNASDVSGIVADRDQQVTRLVRDGNTLLSEVQARKQAISGLLAGTQNLSVELRGMVADNQEQIGPALQQLDQLTAMLKRNQDNLGKAVGALQPYVRGFNNTIGNGRWFEGYFCGLLPPPIHAGPVETNSPECEIPVPGGGAR</sequence>
<dbReference type="Pfam" id="PF11887">
    <property type="entry name" value="Mce4_CUP1"/>
    <property type="match status" value="1"/>
</dbReference>
<dbReference type="OrthoDB" id="5241191at2"/>
<gene>
    <name evidence="4" type="ORF">EIL87_09440</name>
</gene>
<dbReference type="InterPro" id="IPR052336">
    <property type="entry name" value="MlaD_Phospholipid_Transporter"/>
</dbReference>
<dbReference type="PRINTS" id="PR01782">
    <property type="entry name" value="MCEVIRFACTOR"/>
</dbReference>
<dbReference type="NCBIfam" id="TIGR00996">
    <property type="entry name" value="Mtu_fam_mce"/>
    <property type="match status" value="1"/>
</dbReference>